<dbReference type="Pfam" id="PF19993">
    <property type="entry name" value="DO-GTPase2"/>
    <property type="match status" value="1"/>
</dbReference>
<evidence type="ECO:0000313" key="3">
    <source>
        <dbReference type="Proteomes" id="UP000218690"/>
    </source>
</evidence>
<organism evidence="2 3">
    <name type="scientific">Corynebacterium accolens</name>
    <dbReference type="NCBI Taxonomy" id="38284"/>
    <lineage>
        <taxon>Bacteria</taxon>
        <taxon>Bacillati</taxon>
        <taxon>Actinomycetota</taxon>
        <taxon>Actinomycetes</taxon>
        <taxon>Mycobacteriales</taxon>
        <taxon>Corynebacteriaceae</taxon>
        <taxon>Corynebacterium</taxon>
    </lineage>
</organism>
<name>A0A2A4AHU3_9CORY</name>
<sequence length="337" mass="37987">MTSTAACPWTFRPLEKGATESPYNNRELLPDWTESVTHCVAMAGARNSGKSLYTAVMVKQLKQLAHKHDHSVLAADESTAQRYAEKYENPLFKEMQSMEPTPSAVATDAYQRDPLIFDLGRWPDAEGVMRTNYLVFRDVAGEDLENLPEREEDREALSFFKYADLVIFLFDPLRERQIRDYLHGLVPDFGELGAEPTQVLENLITLMGTECPPPLAVTISKFDTLQKLEHNPNTPWAKIMGNAGAAFRRDTGWNFHFDDSYVLHQEVDSLLRYLEAFDLINMVANVSKNGYRYFAVSALGEAPTGRHLARSGIAPFRVLDPIRTLLSGHGVFGKDVQ</sequence>
<proteinExistence type="predicted"/>
<dbReference type="InterPro" id="IPR045528">
    <property type="entry name" value="DO-GTPase2"/>
</dbReference>
<dbReference type="EMBL" id="NWBP01000035">
    <property type="protein sequence ID" value="PCC81944.1"/>
    <property type="molecule type" value="Genomic_DNA"/>
</dbReference>
<gene>
    <name evidence="2" type="ORF">COM45_11290</name>
</gene>
<comment type="caution">
    <text evidence="2">The sequence shown here is derived from an EMBL/GenBank/DDBJ whole genome shotgun (WGS) entry which is preliminary data.</text>
</comment>
<evidence type="ECO:0000313" key="2">
    <source>
        <dbReference type="EMBL" id="PCC81944.1"/>
    </source>
</evidence>
<accession>A0A2A4AHU3</accession>
<protein>
    <recommendedName>
        <fullName evidence="1">Double-GTPase 2 domain-containing protein</fullName>
    </recommendedName>
</protein>
<dbReference type="AlphaFoldDB" id="A0A2A4AHU3"/>
<dbReference type="Proteomes" id="UP000218690">
    <property type="component" value="Unassembled WGS sequence"/>
</dbReference>
<feature type="domain" description="Double-GTPase 2" evidence="1">
    <location>
        <begin position="39"/>
        <end position="269"/>
    </location>
</feature>
<evidence type="ECO:0000259" key="1">
    <source>
        <dbReference type="Pfam" id="PF19993"/>
    </source>
</evidence>
<reference evidence="2 3" key="1">
    <citation type="submission" date="2017-09" db="EMBL/GenBank/DDBJ databases">
        <title>Draft Genome Sequence of Corynebacterium accolens AH4003.</title>
        <authorList>
            <person name="Chen Y."/>
            <person name="Oosthuysen W.F."/>
            <person name="Kelley S."/>
            <person name="Horswill A."/>
        </authorList>
    </citation>
    <scope>NUCLEOTIDE SEQUENCE [LARGE SCALE GENOMIC DNA]</scope>
    <source>
        <strain evidence="2 3">AH4003</strain>
    </source>
</reference>